<gene>
    <name evidence="2" type="ORF">RI844_15865</name>
</gene>
<evidence type="ECO:0000256" key="1">
    <source>
        <dbReference type="SAM" id="SignalP"/>
    </source>
</evidence>
<protein>
    <recommendedName>
        <fullName evidence="4">DUF2946 domain-containing protein</fullName>
    </recommendedName>
</protein>
<evidence type="ECO:0000313" key="2">
    <source>
        <dbReference type="EMBL" id="WOH36834.1"/>
    </source>
</evidence>
<feature type="chain" id="PRO_5045741456" description="DUF2946 domain-containing protein" evidence="1">
    <location>
        <begin position="36"/>
        <end position="129"/>
    </location>
</feature>
<proteinExistence type="predicted"/>
<sequence>MTRLFNIFRFNIALSGLQLAQYLLIASLVSQSAFAATDMCSVYESNTLSAEFNAQLNLSINNTDSNLYQDNTDDLCAEQSGECCAACSNVMFTSLTLPTTGKTSDALLLNNNRMHLAAPYYALLRPPKY</sequence>
<organism evidence="2 3">
    <name type="scientific">Thalassotalea fonticola</name>
    <dbReference type="NCBI Taxonomy" id="3065649"/>
    <lineage>
        <taxon>Bacteria</taxon>
        <taxon>Pseudomonadati</taxon>
        <taxon>Pseudomonadota</taxon>
        <taxon>Gammaproteobacteria</taxon>
        <taxon>Alteromonadales</taxon>
        <taxon>Colwelliaceae</taxon>
        <taxon>Thalassotalea</taxon>
    </lineage>
</organism>
<keyword evidence="1" id="KW-0732">Signal</keyword>
<evidence type="ECO:0000313" key="3">
    <source>
        <dbReference type="Proteomes" id="UP001301442"/>
    </source>
</evidence>
<evidence type="ECO:0008006" key="4">
    <source>
        <dbReference type="Google" id="ProtNLM"/>
    </source>
</evidence>
<accession>A0ABZ0GLS3</accession>
<reference evidence="2 3" key="1">
    <citation type="submission" date="2023-09" db="EMBL/GenBank/DDBJ databases">
        <authorList>
            <person name="Qi X."/>
        </authorList>
    </citation>
    <scope>NUCLEOTIDE SEQUENCE [LARGE SCALE GENOMIC DNA]</scope>
    <source>
        <strain evidence="2 3">S1-1</strain>
    </source>
</reference>
<keyword evidence="3" id="KW-1185">Reference proteome</keyword>
<feature type="signal peptide" evidence="1">
    <location>
        <begin position="1"/>
        <end position="35"/>
    </location>
</feature>
<dbReference type="EMBL" id="CP136600">
    <property type="protein sequence ID" value="WOH36834.1"/>
    <property type="molecule type" value="Genomic_DNA"/>
</dbReference>
<name>A0ABZ0GLS3_9GAMM</name>
<dbReference type="RefSeq" id="WP_348395646.1">
    <property type="nucleotide sequence ID" value="NZ_CP136600.1"/>
</dbReference>
<dbReference type="Proteomes" id="UP001301442">
    <property type="component" value="Chromosome"/>
</dbReference>